<name>A0AAF0CR74_9BACT</name>
<dbReference type="Pfam" id="PF13549">
    <property type="entry name" value="ATP-grasp_5"/>
    <property type="match status" value="1"/>
</dbReference>
<evidence type="ECO:0000256" key="4">
    <source>
        <dbReference type="ARBA" id="ARBA00060888"/>
    </source>
</evidence>
<dbReference type="Proteomes" id="UP001218638">
    <property type="component" value="Chromosome"/>
</dbReference>
<dbReference type="Pfam" id="PF19045">
    <property type="entry name" value="Ligase_CoA_2"/>
    <property type="match status" value="1"/>
</dbReference>
<organism evidence="6 7">
    <name type="scientific">Synoicihabitans lomoniglobus</name>
    <dbReference type="NCBI Taxonomy" id="2909285"/>
    <lineage>
        <taxon>Bacteria</taxon>
        <taxon>Pseudomonadati</taxon>
        <taxon>Verrucomicrobiota</taxon>
        <taxon>Opitutia</taxon>
        <taxon>Opitutales</taxon>
        <taxon>Opitutaceae</taxon>
        <taxon>Synoicihabitans</taxon>
    </lineage>
</organism>
<comment type="similarity">
    <text evidence="4">In the N-terminal section; belongs to the acetate CoA ligase alpha subunit family.</text>
</comment>
<evidence type="ECO:0000256" key="1">
    <source>
        <dbReference type="ARBA" id="ARBA00022598"/>
    </source>
</evidence>
<dbReference type="EMBL" id="CP119075">
    <property type="protein sequence ID" value="WED66565.1"/>
    <property type="molecule type" value="Genomic_DNA"/>
</dbReference>
<dbReference type="Gene3D" id="3.30.470.20">
    <property type="entry name" value="ATP-grasp fold, B domain"/>
    <property type="match status" value="1"/>
</dbReference>
<reference evidence="6" key="1">
    <citation type="submission" date="2023-03" db="EMBL/GenBank/DDBJ databases">
        <title>Lomoglobus Profundus gen. nov., sp. nov., a novel member of the phylum Verrucomicrobia, isolated from deep-marine sediment of South China Sea.</title>
        <authorList>
            <person name="Ahmad T."/>
            <person name="Ishaq S.E."/>
            <person name="Wang F."/>
        </authorList>
    </citation>
    <scope>NUCLEOTIDE SEQUENCE</scope>
    <source>
        <strain evidence="6">LMO-M01</strain>
    </source>
</reference>
<accession>A0AAF0CR74</accession>
<dbReference type="AlphaFoldDB" id="A0AAF0CR74"/>
<proteinExistence type="inferred from homology"/>
<dbReference type="InterPro" id="IPR013815">
    <property type="entry name" value="ATP_grasp_subdomain_1"/>
</dbReference>
<gene>
    <name evidence="6" type="ORF">PXH66_06840</name>
</gene>
<dbReference type="Pfam" id="PF13380">
    <property type="entry name" value="CoA_binding_2"/>
    <property type="match status" value="1"/>
</dbReference>
<dbReference type="SUPFAM" id="SSF56059">
    <property type="entry name" value="Glutathione synthetase ATP-binding domain-like"/>
    <property type="match status" value="1"/>
</dbReference>
<dbReference type="InterPro" id="IPR000182">
    <property type="entry name" value="GNAT_dom"/>
</dbReference>
<dbReference type="RefSeq" id="WP_330932283.1">
    <property type="nucleotide sequence ID" value="NZ_CP119075.1"/>
</dbReference>
<dbReference type="Pfam" id="PF13607">
    <property type="entry name" value="Succ_CoA_lig"/>
    <property type="match status" value="1"/>
</dbReference>
<dbReference type="Pfam" id="PF00583">
    <property type="entry name" value="Acetyltransf_1"/>
    <property type="match status" value="1"/>
</dbReference>
<sequence length="892" mass="97413">MNTFESLRTVFNPRSIALVGVSNRPGSVGNALLRNTLGGDFDGVVYPVNPKHRSMRGTKVYPTLRAIPDRVDLAIIATPSTHVLGVIEECGQCGIGNAVVITAGFLETGRAGAALFRKLVRTARQAGVRIIGPNCLGFIRPPIGLNASFAARMALPGKLAFISQSGALCTAVLDWSIRDRVGFSHFISIGSMADIGYHDLLDYLATDPGTSSILIYMESLRDAKRFISAARSIGRTKPIIVLKVGRSSEGAAAASSHTGSLTGDDAIYDAVFERAGVARVNTIKELFNISQSLSMQPRPRGNRLLIITNAGGPGVIATDMHIAQGGRLAPLSATLREKLNQVLPAAWSHSNPIDVLGDAGVTPYTETLRHCLDEPNVDGILVILTPQAMTNADEIGRALGDLAATSNKTILAAFMGAADVASGTRALTAKGIPVYDNPEEAVTCFNLMARYARNQELLTETPESVPAEFKPKTAVNQRLLARVRDAGRHALNENEAKQFIANYGLISPPHAHAATAADAARRAAGFGFPVAMKIMSPDILHKTDVNGVALNLRSKRAVMLAFRQITRDAARLRPKAQLQGVIVEKMVTKKYELFLGSKMDPVFGPVILFGAGGVGVEVFKDISIGIPPLNMALAKRMIEKTKIHTLLAGYRGMAAIDMRSLQFLLYRFSYMIMDFPEIAEMDINPLGVDADGIVALDAKIVLDPAPPPRHAAPYRHLIVTPYPRELERTVRLANRKTVRLRPIRPEDEQLEAEMFRAMSPQTQRFRFFELIKDISHEMLIRYTQIDYDREVAIVAEMRERGVRKMVGVARVIGDPYHETSEFAIVVADPWQGMGLGNVLTDAVLSVARQRKYRSIYADFLGDNHAMHHILRKRKFTFSTGQNPVRATWVCAH</sequence>
<keyword evidence="1 6" id="KW-0436">Ligase</keyword>
<dbReference type="GO" id="GO:0043758">
    <property type="term" value="F:acetate-CoA ligase (ADP-forming) activity"/>
    <property type="evidence" value="ECO:0007669"/>
    <property type="project" value="InterPro"/>
</dbReference>
<dbReference type="SUPFAM" id="SSF52210">
    <property type="entry name" value="Succinyl-CoA synthetase domains"/>
    <property type="match status" value="2"/>
</dbReference>
<dbReference type="InterPro" id="IPR051538">
    <property type="entry name" value="Acyl-CoA_Synth/Transferase"/>
</dbReference>
<dbReference type="SMART" id="SM00881">
    <property type="entry name" value="CoA_binding"/>
    <property type="match status" value="1"/>
</dbReference>
<dbReference type="InterPro" id="IPR036291">
    <property type="entry name" value="NAD(P)-bd_dom_sf"/>
</dbReference>
<evidence type="ECO:0000259" key="5">
    <source>
        <dbReference type="PROSITE" id="PS51186"/>
    </source>
</evidence>
<dbReference type="FunFam" id="3.30.1490.20:FF:000020">
    <property type="entry name" value="Protein lysine acetyltransferase"/>
    <property type="match status" value="1"/>
</dbReference>
<dbReference type="PANTHER" id="PTHR43334:SF1">
    <property type="entry name" value="3-HYDROXYPROPIONATE--COA LIGASE [ADP-FORMING]"/>
    <property type="match status" value="1"/>
</dbReference>
<protein>
    <submittedName>
        <fullName evidence="6">Bifunctional acetate--CoA ligase family protein/GNAT family N-acetyltransferase</fullName>
    </submittedName>
</protein>
<dbReference type="SUPFAM" id="SSF55729">
    <property type="entry name" value="Acyl-CoA N-acyltransferases (Nat)"/>
    <property type="match status" value="1"/>
</dbReference>
<dbReference type="InterPro" id="IPR003781">
    <property type="entry name" value="CoA-bd"/>
</dbReference>
<keyword evidence="3" id="KW-0067">ATP-binding</keyword>
<dbReference type="InterPro" id="IPR016181">
    <property type="entry name" value="Acyl_CoA_acyltransferase"/>
</dbReference>
<dbReference type="Gene3D" id="3.40.50.261">
    <property type="entry name" value="Succinyl-CoA synthetase domains"/>
    <property type="match status" value="2"/>
</dbReference>
<dbReference type="Gene3D" id="3.30.1490.20">
    <property type="entry name" value="ATP-grasp fold, A domain"/>
    <property type="match status" value="1"/>
</dbReference>
<evidence type="ECO:0000313" key="6">
    <source>
        <dbReference type="EMBL" id="WED66565.1"/>
    </source>
</evidence>
<evidence type="ECO:0000313" key="7">
    <source>
        <dbReference type="Proteomes" id="UP001218638"/>
    </source>
</evidence>
<evidence type="ECO:0000256" key="2">
    <source>
        <dbReference type="ARBA" id="ARBA00022741"/>
    </source>
</evidence>
<dbReference type="Gene3D" id="3.40.630.30">
    <property type="match status" value="1"/>
</dbReference>
<keyword evidence="2" id="KW-0547">Nucleotide-binding</keyword>
<dbReference type="GO" id="GO:0016747">
    <property type="term" value="F:acyltransferase activity, transferring groups other than amino-acyl groups"/>
    <property type="evidence" value="ECO:0007669"/>
    <property type="project" value="InterPro"/>
</dbReference>
<evidence type="ECO:0000256" key="3">
    <source>
        <dbReference type="ARBA" id="ARBA00022840"/>
    </source>
</evidence>
<dbReference type="InterPro" id="IPR032875">
    <property type="entry name" value="Succ_CoA_lig_flav_dom"/>
</dbReference>
<dbReference type="InterPro" id="IPR016102">
    <property type="entry name" value="Succinyl-CoA_synth-like"/>
</dbReference>
<dbReference type="GO" id="GO:0005524">
    <property type="term" value="F:ATP binding"/>
    <property type="evidence" value="ECO:0007669"/>
    <property type="project" value="UniProtKB-KW"/>
</dbReference>
<dbReference type="PANTHER" id="PTHR43334">
    <property type="entry name" value="ACETATE--COA LIGASE [ADP-FORMING]"/>
    <property type="match status" value="1"/>
</dbReference>
<dbReference type="KEGG" id="slom:PXH66_06840"/>
<dbReference type="InterPro" id="IPR043938">
    <property type="entry name" value="Ligase_CoA_dom"/>
</dbReference>
<dbReference type="SUPFAM" id="SSF51735">
    <property type="entry name" value="NAD(P)-binding Rossmann-fold domains"/>
    <property type="match status" value="1"/>
</dbReference>
<keyword evidence="7" id="KW-1185">Reference proteome</keyword>
<dbReference type="PROSITE" id="PS51186">
    <property type="entry name" value="GNAT"/>
    <property type="match status" value="1"/>
</dbReference>
<dbReference type="Gene3D" id="3.40.50.720">
    <property type="entry name" value="NAD(P)-binding Rossmann-like Domain"/>
    <property type="match status" value="1"/>
</dbReference>
<feature type="domain" description="N-acetyltransferase" evidence="5">
    <location>
        <begin position="738"/>
        <end position="892"/>
    </location>
</feature>